<dbReference type="GO" id="GO:0031505">
    <property type="term" value="P:fungal-type cell wall organization"/>
    <property type="evidence" value="ECO:0007669"/>
    <property type="project" value="TreeGrafter"/>
</dbReference>
<dbReference type="GO" id="GO:0005975">
    <property type="term" value="P:carbohydrate metabolic process"/>
    <property type="evidence" value="ECO:0007669"/>
    <property type="project" value="InterPro"/>
</dbReference>
<comment type="caution">
    <text evidence="9">The sequence shown here is derived from an EMBL/GenBank/DDBJ whole genome shotgun (WGS) entry which is preliminary data.</text>
</comment>
<dbReference type="SUPFAM" id="SSF49899">
    <property type="entry name" value="Concanavalin A-like lectins/glucanases"/>
    <property type="match status" value="1"/>
</dbReference>
<dbReference type="Pfam" id="PF00722">
    <property type="entry name" value="Glyco_hydro_16"/>
    <property type="match status" value="1"/>
</dbReference>
<evidence type="ECO:0000256" key="4">
    <source>
        <dbReference type="ARBA" id="ARBA00023295"/>
    </source>
</evidence>
<dbReference type="PROSITE" id="PS51762">
    <property type="entry name" value="GH16_2"/>
    <property type="match status" value="1"/>
</dbReference>
<evidence type="ECO:0000256" key="2">
    <source>
        <dbReference type="ARBA" id="ARBA00022729"/>
    </source>
</evidence>
<dbReference type="SMART" id="SM00270">
    <property type="entry name" value="ChtBD1"/>
    <property type="match status" value="1"/>
</dbReference>
<keyword evidence="2 6" id="KW-0732">Signal</keyword>
<dbReference type="OrthoDB" id="4781at2759"/>
<keyword evidence="4" id="KW-0326">Glycosidase</keyword>
<feature type="domain" description="GH16" evidence="8">
    <location>
        <begin position="62"/>
        <end position="281"/>
    </location>
</feature>
<keyword evidence="1 5" id="KW-0147">Chitin-binding</keyword>
<evidence type="ECO:0000313" key="9">
    <source>
        <dbReference type="EMBL" id="KAF7316108.1"/>
    </source>
</evidence>
<evidence type="ECO:0000313" key="10">
    <source>
        <dbReference type="Proteomes" id="UP000636479"/>
    </source>
</evidence>
<dbReference type="GO" id="GO:0009277">
    <property type="term" value="C:fungal-type cell wall"/>
    <property type="evidence" value="ECO:0007669"/>
    <property type="project" value="TreeGrafter"/>
</dbReference>
<evidence type="ECO:0000259" key="7">
    <source>
        <dbReference type="PROSITE" id="PS50941"/>
    </source>
</evidence>
<dbReference type="PROSITE" id="PS00026">
    <property type="entry name" value="CHIT_BIND_I_1"/>
    <property type="match status" value="1"/>
</dbReference>
<dbReference type="RefSeq" id="XP_037226131.1">
    <property type="nucleotide sequence ID" value="XM_037358221.1"/>
</dbReference>
<protein>
    <submittedName>
        <fullName evidence="9">Glycoside hydrolase family 16 protein</fullName>
    </submittedName>
</protein>
<name>A0A8H6TCL9_9AGAR</name>
<proteinExistence type="predicted"/>
<dbReference type="CDD" id="cd02183">
    <property type="entry name" value="GH16_fungal_CRH1_transglycosylase"/>
    <property type="match status" value="1"/>
</dbReference>
<evidence type="ECO:0000256" key="1">
    <source>
        <dbReference type="ARBA" id="ARBA00022669"/>
    </source>
</evidence>
<dbReference type="GO" id="GO:0016757">
    <property type="term" value="F:glycosyltransferase activity"/>
    <property type="evidence" value="ECO:0007669"/>
    <property type="project" value="TreeGrafter"/>
</dbReference>
<dbReference type="InterPro" id="IPR001002">
    <property type="entry name" value="Chitin-bd_1"/>
</dbReference>
<dbReference type="EMBL" id="JACAZF010000001">
    <property type="protein sequence ID" value="KAF7316108.1"/>
    <property type="molecule type" value="Genomic_DNA"/>
</dbReference>
<gene>
    <name evidence="9" type="ORF">MIND_00128900</name>
</gene>
<feature type="disulfide bond" evidence="5">
    <location>
        <begin position="37"/>
        <end position="51"/>
    </location>
</feature>
<evidence type="ECO:0000256" key="5">
    <source>
        <dbReference type="PROSITE-ProRule" id="PRU00261"/>
    </source>
</evidence>
<keyword evidence="3 9" id="KW-0378">Hydrolase</keyword>
<dbReference type="Pfam" id="PF00187">
    <property type="entry name" value="Chitin_bind_1"/>
    <property type="match status" value="1"/>
</dbReference>
<feature type="domain" description="Chitin-binding type-1" evidence="7">
    <location>
        <begin position="22"/>
        <end position="68"/>
    </location>
</feature>
<dbReference type="SUPFAM" id="SSF57016">
    <property type="entry name" value="Plant lectins/antimicrobial peptides"/>
    <property type="match status" value="1"/>
</dbReference>
<dbReference type="GO" id="GO:0008061">
    <property type="term" value="F:chitin binding"/>
    <property type="evidence" value="ECO:0007669"/>
    <property type="project" value="UniProtKB-UniRule"/>
</dbReference>
<keyword evidence="10" id="KW-1185">Reference proteome</keyword>
<dbReference type="Gene3D" id="2.60.120.200">
    <property type="match status" value="1"/>
</dbReference>
<evidence type="ECO:0000256" key="6">
    <source>
        <dbReference type="SAM" id="SignalP"/>
    </source>
</evidence>
<dbReference type="GeneID" id="59340737"/>
<dbReference type="PANTHER" id="PTHR10963:SF22">
    <property type="entry name" value="GLYCOSIDASE CRH2-RELATED"/>
    <property type="match status" value="1"/>
</dbReference>
<feature type="chain" id="PRO_5034447275" evidence="6">
    <location>
        <begin position="21"/>
        <end position="368"/>
    </location>
</feature>
<dbReference type="Proteomes" id="UP000636479">
    <property type="component" value="Unassembled WGS sequence"/>
</dbReference>
<organism evidence="9 10">
    <name type="scientific">Mycena indigotica</name>
    <dbReference type="NCBI Taxonomy" id="2126181"/>
    <lineage>
        <taxon>Eukaryota</taxon>
        <taxon>Fungi</taxon>
        <taxon>Dikarya</taxon>
        <taxon>Basidiomycota</taxon>
        <taxon>Agaricomycotina</taxon>
        <taxon>Agaricomycetes</taxon>
        <taxon>Agaricomycetidae</taxon>
        <taxon>Agaricales</taxon>
        <taxon>Marasmiineae</taxon>
        <taxon>Mycenaceae</taxon>
        <taxon>Mycena</taxon>
    </lineage>
</organism>
<evidence type="ECO:0000256" key="3">
    <source>
        <dbReference type="ARBA" id="ARBA00022801"/>
    </source>
</evidence>
<comment type="caution">
    <text evidence="5">Lacks conserved residue(s) required for the propagation of feature annotation.</text>
</comment>
<reference evidence="9" key="1">
    <citation type="submission" date="2020-05" db="EMBL/GenBank/DDBJ databases">
        <title>Mycena genomes resolve the evolution of fungal bioluminescence.</title>
        <authorList>
            <person name="Tsai I.J."/>
        </authorList>
    </citation>
    <scope>NUCLEOTIDE SEQUENCE</scope>
    <source>
        <strain evidence="9">171206Taipei</strain>
    </source>
</reference>
<evidence type="ECO:0000259" key="8">
    <source>
        <dbReference type="PROSITE" id="PS51762"/>
    </source>
</evidence>
<sequence length="368" mass="39482">MHSLAVLLPLISLTIPLVKAQGATCNVTTKCPETAPCCSEFGFCGTTEAFCLGGCNPLYSSKLDSCLPNPICKSSFHSFANNDRVQSNSSHWDGNATLYDFVVNNGNIMNTGANGGELAMLLTKENGGTRLSTTRYLHYGIVTARMKTGRWGGVVTAFITMSDVKDEIDWEFPGNSTTEGQSNYFWQGVVTQPNHGAVSQVNGDTFGDYHDYTIDWQPEQLRWLIDGKVVRTLKKSDVLTDGVSQYPTTPSRIQFSLWPAGVASSAAGTVQWAGGLINYDDPDYRSAGHFYALLKSVNITCADPVKPSADITGYKYGANSSTNTPSVALTNLTTNINAAAPGVVGRSVEGIRTMLAVLIVAGVFGQLI</sequence>
<dbReference type="InterPro" id="IPR013320">
    <property type="entry name" value="ConA-like_dom_sf"/>
</dbReference>
<keyword evidence="5" id="KW-1015">Disulfide bond</keyword>
<dbReference type="GO" id="GO:0004553">
    <property type="term" value="F:hydrolase activity, hydrolyzing O-glycosyl compounds"/>
    <property type="evidence" value="ECO:0007669"/>
    <property type="project" value="InterPro"/>
</dbReference>
<dbReference type="InterPro" id="IPR050546">
    <property type="entry name" value="Glycosyl_Hydrlase_16"/>
</dbReference>
<dbReference type="InterPro" id="IPR000757">
    <property type="entry name" value="Beta-glucanase-like"/>
</dbReference>
<dbReference type="PROSITE" id="PS50941">
    <property type="entry name" value="CHIT_BIND_I_2"/>
    <property type="match status" value="1"/>
</dbReference>
<dbReference type="InterPro" id="IPR018371">
    <property type="entry name" value="Chitin-binding_1_CS"/>
</dbReference>
<dbReference type="Gene3D" id="3.30.60.10">
    <property type="entry name" value="Endochitinase-like"/>
    <property type="match status" value="1"/>
</dbReference>
<accession>A0A8H6TCL9</accession>
<feature type="signal peptide" evidence="6">
    <location>
        <begin position="1"/>
        <end position="20"/>
    </location>
</feature>
<dbReference type="AlphaFoldDB" id="A0A8H6TCL9"/>
<dbReference type="PANTHER" id="PTHR10963">
    <property type="entry name" value="GLYCOSYL HYDROLASE-RELATED"/>
    <property type="match status" value="1"/>
</dbReference>
<dbReference type="InterPro" id="IPR036861">
    <property type="entry name" value="Endochitinase-like_sf"/>
</dbReference>